<proteinExistence type="predicted"/>
<dbReference type="InterPro" id="IPR021362">
    <property type="entry name" value="DUF2834"/>
</dbReference>
<dbReference type="OrthoDB" id="2619901at2"/>
<accession>A0A0S2DYR3</accession>
<dbReference type="Pfam" id="PF11196">
    <property type="entry name" value="DUF2834"/>
    <property type="match status" value="1"/>
</dbReference>
<feature type="transmembrane region" description="Helical" evidence="1">
    <location>
        <begin position="76"/>
        <end position="97"/>
    </location>
</feature>
<gene>
    <name evidence="2" type="ORF">LA76x_0660</name>
</gene>
<keyword evidence="1" id="KW-0812">Transmembrane</keyword>
<name>A0A0S2DYR3_LYSAN</name>
<keyword evidence="1" id="KW-0472">Membrane</keyword>
<dbReference type="KEGG" id="laq:GLA29479_2855"/>
<keyword evidence="3" id="KW-1185">Reference proteome</keyword>
<organism evidence="2 3">
    <name type="scientific">Lysobacter antibioticus</name>
    <dbReference type="NCBI Taxonomy" id="84531"/>
    <lineage>
        <taxon>Bacteria</taxon>
        <taxon>Pseudomonadati</taxon>
        <taxon>Pseudomonadota</taxon>
        <taxon>Gammaproteobacteria</taxon>
        <taxon>Lysobacterales</taxon>
        <taxon>Lysobacteraceae</taxon>
        <taxon>Lysobacter</taxon>
    </lineage>
</organism>
<dbReference type="RefSeq" id="WP_057916565.1">
    <property type="nucleotide sequence ID" value="NZ_CP011129.1"/>
</dbReference>
<dbReference type="EMBL" id="CP011129">
    <property type="protein sequence ID" value="ALN78821.1"/>
    <property type="molecule type" value="Genomic_DNA"/>
</dbReference>
<protein>
    <recommendedName>
        <fullName evidence="4">DUF2834 domain-containing protein</fullName>
    </recommendedName>
</protein>
<feature type="transmembrane region" description="Helical" evidence="1">
    <location>
        <begin position="46"/>
        <end position="64"/>
    </location>
</feature>
<evidence type="ECO:0000256" key="1">
    <source>
        <dbReference type="SAM" id="Phobius"/>
    </source>
</evidence>
<reference evidence="2 3" key="1">
    <citation type="journal article" date="2015" name="BMC Genomics">
        <title>Comparative genomics and metabolic profiling of the genus Lysobacter.</title>
        <authorList>
            <person name="de Bruijn I."/>
            <person name="Cheng X."/>
            <person name="de Jager V."/>
            <person name="Exposito R.G."/>
            <person name="Watrous J."/>
            <person name="Patel N."/>
            <person name="Postma J."/>
            <person name="Dorrestein P.C."/>
            <person name="Kobayashi D."/>
            <person name="Raaijmakers J.M."/>
        </authorList>
    </citation>
    <scope>NUCLEOTIDE SEQUENCE [LARGE SCALE GENOMIC DNA]</scope>
    <source>
        <strain evidence="2 3">76</strain>
    </source>
</reference>
<evidence type="ECO:0000313" key="3">
    <source>
        <dbReference type="Proteomes" id="UP000060787"/>
    </source>
</evidence>
<dbReference type="PATRIC" id="fig|84531.7.peg.2795"/>
<dbReference type="KEGG" id="lab:LA76x_0660"/>
<keyword evidence="1" id="KW-1133">Transmembrane helix</keyword>
<evidence type="ECO:0000313" key="2">
    <source>
        <dbReference type="EMBL" id="ALN78821.1"/>
    </source>
</evidence>
<evidence type="ECO:0008006" key="4">
    <source>
        <dbReference type="Google" id="ProtNLM"/>
    </source>
</evidence>
<sequence length="108" mass="12204">MKLRHWYLLLCLPGSLLPYAQLLPWLVEHGPDLPRFFAELFSTRIGAFFGMDVLVSALVLLVFIASEGRRLRVRRLWAPVVATLLVGVSLGLPLFLYQRQAKLDAGMP</sequence>
<dbReference type="Proteomes" id="UP000060787">
    <property type="component" value="Chromosome"/>
</dbReference>
<dbReference type="AlphaFoldDB" id="A0A0S2DYR3"/>